<accession>A0A381PST4</accession>
<keyword evidence="7" id="KW-0460">Magnesium</keyword>
<evidence type="ECO:0000256" key="9">
    <source>
        <dbReference type="ARBA" id="ARBA00023239"/>
    </source>
</evidence>
<dbReference type="PROSITE" id="PS00955">
    <property type="entry name" value="IGP_DEHYDRATASE_2"/>
    <property type="match status" value="1"/>
</dbReference>
<dbReference type="SUPFAM" id="SSF56784">
    <property type="entry name" value="HAD-like"/>
    <property type="match status" value="1"/>
</dbReference>
<dbReference type="NCBIfam" id="TIGR01662">
    <property type="entry name" value="HAD-SF-IIIA"/>
    <property type="match status" value="1"/>
</dbReference>
<protein>
    <recommendedName>
        <fullName evidence="2">Imidazoleglycerol-phosphate dehydratase</fullName>
    </recommendedName>
</protein>
<dbReference type="InterPro" id="IPR023214">
    <property type="entry name" value="HAD_sf"/>
</dbReference>
<dbReference type="HAMAP" id="MF_00076">
    <property type="entry name" value="HisB"/>
    <property type="match status" value="1"/>
</dbReference>
<dbReference type="InterPro" id="IPR036412">
    <property type="entry name" value="HAD-like_sf"/>
</dbReference>
<dbReference type="InterPro" id="IPR020568">
    <property type="entry name" value="Ribosomal_Su5_D2-typ_SF"/>
</dbReference>
<keyword evidence="8" id="KW-0368">Histidine biosynthesis</keyword>
<proteinExistence type="inferred from homology"/>
<dbReference type="EMBL" id="UINC01001070">
    <property type="protein sequence ID" value="SUZ69714.1"/>
    <property type="molecule type" value="Genomic_DNA"/>
</dbReference>
<evidence type="ECO:0000256" key="5">
    <source>
        <dbReference type="ARBA" id="ARBA00022723"/>
    </source>
</evidence>
<dbReference type="InterPro" id="IPR006549">
    <property type="entry name" value="HAD-SF_hydro_IIIA"/>
</dbReference>
<evidence type="ECO:0000256" key="4">
    <source>
        <dbReference type="ARBA" id="ARBA00022605"/>
    </source>
</evidence>
<keyword evidence="9" id="KW-0456">Lyase</keyword>
<dbReference type="Pfam" id="PF00475">
    <property type="entry name" value="IGPD"/>
    <property type="match status" value="1"/>
</dbReference>
<dbReference type="InterPro" id="IPR000807">
    <property type="entry name" value="ImidazoleglycerolP_deHydtase"/>
</dbReference>
<dbReference type="FunFam" id="3.30.230.40:FF:000003">
    <property type="entry name" value="Imidazoleglycerol-phosphate dehydratase HisB"/>
    <property type="match status" value="1"/>
</dbReference>
<dbReference type="AlphaFoldDB" id="A0A381PST4"/>
<dbReference type="InterPro" id="IPR005954">
    <property type="entry name" value="HisB_N"/>
</dbReference>
<dbReference type="NCBIfam" id="TIGR01656">
    <property type="entry name" value="Histidinol-ppas"/>
    <property type="match status" value="1"/>
</dbReference>
<dbReference type="SUPFAM" id="SSF54211">
    <property type="entry name" value="Ribosomal protein S5 domain 2-like"/>
    <property type="match status" value="2"/>
</dbReference>
<dbReference type="NCBIfam" id="NF002111">
    <property type="entry name" value="PRK00951.2-1"/>
    <property type="match status" value="1"/>
</dbReference>
<reference evidence="11" key="1">
    <citation type="submission" date="2018-05" db="EMBL/GenBank/DDBJ databases">
        <authorList>
            <person name="Lanie J.A."/>
            <person name="Ng W.-L."/>
            <person name="Kazmierczak K.M."/>
            <person name="Andrzejewski T.M."/>
            <person name="Davidsen T.M."/>
            <person name="Wayne K.J."/>
            <person name="Tettelin H."/>
            <person name="Glass J.I."/>
            <person name="Rusch D."/>
            <person name="Podicherti R."/>
            <person name="Tsui H.-C.T."/>
            <person name="Winkler M.E."/>
        </authorList>
    </citation>
    <scope>NUCLEOTIDE SEQUENCE</scope>
</reference>
<dbReference type="NCBIfam" id="NF002114">
    <property type="entry name" value="PRK00951.2-4"/>
    <property type="match status" value="1"/>
</dbReference>
<evidence type="ECO:0000256" key="3">
    <source>
        <dbReference type="ARBA" id="ARBA00022490"/>
    </source>
</evidence>
<evidence type="ECO:0000256" key="8">
    <source>
        <dbReference type="ARBA" id="ARBA00023102"/>
    </source>
</evidence>
<dbReference type="NCBIfam" id="NF003937">
    <property type="entry name" value="PRK05446.1"/>
    <property type="match status" value="1"/>
</dbReference>
<dbReference type="GO" id="GO:0004424">
    <property type="term" value="F:imidazoleglycerol-phosphate dehydratase activity"/>
    <property type="evidence" value="ECO:0007669"/>
    <property type="project" value="InterPro"/>
</dbReference>
<gene>
    <name evidence="11" type="ORF">METZ01_LOCUS22568</name>
</gene>
<comment type="pathway">
    <text evidence="1">Amino-acid biosynthesis; L-histidine biosynthesis; L-histidine from 5-phospho-alpha-D-ribose 1-diphosphate: step 6/9.</text>
</comment>
<organism evidence="11">
    <name type="scientific">marine metagenome</name>
    <dbReference type="NCBI Taxonomy" id="408172"/>
    <lineage>
        <taxon>unclassified sequences</taxon>
        <taxon>metagenomes</taxon>
        <taxon>ecological metagenomes</taxon>
    </lineage>
</organism>
<dbReference type="Gene3D" id="3.30.230.40">
    <property type="entry name" value="Imidazole glycerol phosphate dehydratase, domain 1"/>
    <property type="match status" value="2"/>
</dbReference>
<evidence type="ECO:0000256" key="6">
    <source>
        <dbReference type="ARBA" id="ARBA00022801"/>
    </source>
</evidence>
<dbReference type="Pfam" id="PF13242">
    <property type="entry name" value="Hydrolase_like"/>
    <property type="match status" value="1"/>
</dbReference>
<keyword evidence="5" id="KW-0479">Metal-binding</keyword>
<evidence type="ECO:0000256" key="1">
    <source>
        <dbReference type="ARBA" id="ARBA00005047"/>
    </source>
</evidence>
<dbReference type="GO" id="GO:0004401">
    <property type="term" value="F:histidinol-phosphatase activity"/>
    <property type="evidence" value="ECO:0007669"/>
    <property type="project" value="InterPro"/>
</dbReference>
<evidence type="ECO:0000313" key="11">
    <source>
        <dbReference type="EMBL" id="SUZ69714.1"/>
    </source>
</evidence>
<dbReference type="GO" id="GO:0005737">
    <property type="term" value="C:cytoplasm"/>
    <property type="evidence" value="ECO:0007669"/>
    <property type="project" value="InterPro"/>
</dbReference>
<dbReference type="Gene3D" id="3.40.50.1000">
    <property type="entry name" value="HAD superfamily/HAD-like"/>
    <property type="match status" value="1"/>
</dbReference>
<evidence type="ECO:0000256" key="2">
    <source>
        <dbReference type="ARBA" id="ARBA00016664"/>
    </source>
</evidence>
<dbReference type="NCBIfam" id="TIGR01261">
    <property type="entry name" value="hisB_Nterm"/>
    <property type="match status" value="1"/>
</dbReference>
<keyword evidence="4" id="KW-0028">Amino-acid biosynthesis</keyword>
<dbReference type="PANTHER" id="PTHR23133">
    <property type="entry name" value="IMIDAZOLEGLYCEROL-PHOSPHATE DEHYDRATASE HIS7"/>
    <property type="match status" value="1"/>
</dbReference>
<keyword evidence="6" id="KW-0378">Hydrolase</keyword>
<dbReference type="FunFam" id="3.30.230.40:FF:000001">
    <property type="entry name" value="Imidazoleglycerol-phosphate dehydratase HisB"/>
    <property type="match status" value="1"/>
</dbReference>
<dbReference type="InterPro" id="IPR038494">
    <property type="entry name" value="IGPD_sf"/>
</dbReference>
<evidence type="ECO:0000256" key="7">
    <source>
        <dbReference type="ARBA" id="ARBA00022842"/>
    </source>
</evidence>
<sequence>MISNQDGLGTDSFPQESFDKCQSFILDLFSTQGIDFRKILICPHLDEDQCDCRKPKTGLLTEFLTHENIDTARSYVIGDRDTDMLLAERMTIQGIMIDPYEDDVWDKITNEILSVDRQAKVLRKSNETEILTRVNLSASSPISINTGIGFFDHMLEQLAKHSGISIEIDCKGDLHIDEHHTVEDVSITLGEALYRALSDKVGIGRYGFTLPMDDALAQVAIDLSGRPYFKFEGEFKREKIGDLPTELITHFFHTLSQNIKANIHISIKGEDDHHKAEACFKSLGRALLQAIKQTDSGNLPTTKGLL</sequence>
<dbReference type="GO" id="GO:0046872">
    <property type="term" value="F:metal ion binding"/>
    <property type="evidence" value="ECO:0007669"/>
    <property type="project" value="UniProtKB-KW"/>
</dbReference>
<dbReference type="UniPathway" id="UPA00031">
    <property type="reaction ID" value="UER00011"/>
</dbReference>
<dbReference type="CDD" id="cd07914">
    <property type="entry name" value="IGPD"/>
    <property type="match status" value="1"/>
</dbReference>
<keyword evidence="10" id="KW-0511">Multifunctional enzyme</keyword>
<dbReference type="InterPro" id="IPR006543">
    <property type="entry name" value="Histidinol-phos"/>
</dbReference>
<keyword evidence="3" id="KW-0963">Cytoplasm</keyword>
<dbReference type="InterPro" id="IPR020565">
    <property type="entry name" value="ImidazoleglycerP_deHydtase_CS"/>
</dbReference>
<evidence type="ECO:0000256" key="10">
    <source>
        <dbReference type="ARBA" id="ARBA00023268"/>
    </source>
</evidence>
<dbReference type="GO" id="GO:0000105">
    <property type="term" value="P:L-histidine biosynthetic process"/>
    <property type="evidence" value="ECO:0007669"/>
    <property type="project" value="UniProtKB-UniPathway"/>
</dbReference>
<name>A0A381PST4_9ZZZZ</name>
<dbReference type="PANTHER" id="PTHR23133:SF2">
    <property type="entry name" value="IMIDAZOLEGLYCEROL-PHOSPHATE DEHYDRATASE"/>
    <property type="match status" value="1"/>
</dbReference>